<keyword evidence="6" id="KW-1185">Reference proteome</keyword>
<organism evidence="5 6">
    <name type="scientific">Lentzea sokolovensis</name>
    <dbReference type="NCBI Taxonomy" id="3095429"/>
    <lineage>
        <taxon>Bacteria</taxon>
        <taxon>Bacillati</taxon>
        <taxon>Actinomycetota</taxon>
        <taxon>Actinomycetes</taxon>
        <taxon>Pseudonocardiales</taxon>
        <taxon>Pseudonocardiaceae</taxon>
        <taxon>Lentzea</taxon>
    </lineage>
</organism>
<dbReference type="InterPro" id="IPR008969">
    <property type="entry name" value="CarboxyPept-like_regulatory"/>
</dbReference>
<dbReference type="RefSeq" id="WP_319981143.1">
    <property type="nucleotide sequence ID" value="NZ_JAXAVU010000017.1"/>
</dbReference>
<evidence type="ECO:0000256" key="2">
    <source>
        <dbReference type="ARBA" id="ARBA00012595"/>
    </source>
</evidence>
<evidence type="ECO:0000256" key="3">
    <source>
        <dbReference type="ARBA" id="ARBA00030238"/>
    </source>
</evidence>
<dbReference type="EC" id="3.2.1.1" evidence="2"/>
<dbReference type="SUPFAM" id="SSF49452">
    <property type="entry name" value="Starch-binding domain-like"/>
    <property type="match status" value="1"/>
</dbReference>
<dbReference type="Pfam" id="PF13620">
    <property type="entry name" value="CarboxypepD_reg"/>
    <property type="match status" value="2"/>
</dbReference>
<evidence type="ECO:0000256" key="4">
    <source>
        <dbReference type="SAM" id="SignalP"/>
    </source>
</evidence>
<dbReference type="InterPro" id="IPR013784">
    <property type="entry name" value="Carb-bd-like_fold"/>
</dbReference>
<dbReference type="EMBL" id="JAXAVU010000017">
    <property type="protein sequence ID" value="MDX8149157.1"/>
    <property type="molecule type" value="Genomic_DNA"/>
</dbReference>
<proteinExistence type="predicted"/>
<feature type="chain" id="PRO_5046826164" description="alpha-amylase" evidence="4">
    <location>
        <begin position="24"/>
        <end position="573"/>
    </location>
</feature>
<gene>
    <name evidence="5" type="ORF">SK854_44040</name>
</gene>
<dbReference type="Gene3D" id="2.60.40.1120">
    <property type="entry name" value="Carboxypeptidase-like, regulatory domain"/>
    <property type="match status" value="2"/>
</dbReference>
<feature type="signal peptide" evidence="4">
    <location>
        <begin position="1"/>
        <end position="23"/>
    </location>
</feature>
<accession>A0ABU4VBH6</accession>
<name>A0ABU4VBH6_9PSEU</name>
<dbReference type="Gene3D" id="2.60.40.10">
    <property type="entry name" value="Immunoglobulins"/>
    <property type="match status" value="1"/>
</dbReference>
<dbReference type="SUPFAM" id="SSF49478">
    <property type="entry name" value="Cna protein B-type domain"/>
    <property type="match status" value="1"/>
</dbReference>
<evidence type="ECO:0000313" key="5">
    <source>
        <dbReference type="EMBL" id="MDX8149157.1"/>
    </source>
</evidence>
<protein>
    <recommendedName>
        <fullName evidence="2">alpha-amylase</fullName>
        <ecNumber evidence="2">3.2.1.1</ecNumber>
    </recommendedName>
    <alternativeName>
        <fullName evidence="3">1,4-alpha-D-glucan glucanohydrolase</fullName>
    </alternativeName>
</protein>
<comment type="catalytic activity">
    <reaction evidence="1">
        <text>Endohydrolysis of (1-&gt;4)-alpha-D-glucosidic linkages in polysaccharides containing three or more (1-&gt;4)-alpha-linked D-glucose units.</text>
        <dbReference type="EC" id="3.2.1.1"/>
    </reaction>
</comment>
<keyword evidence="4" id="KW-0732">Signal</keyword>
<dbReference type="SUPFAM" id="SSF49464">
    <property type="entry name" value="Carboxypeptidase regulatory domain-like"/>
    <property type="match status" value="1"/>
</dbReference>
<comment type="caution">
    <text evidence="5">The sequence shown here is derived from an EMBL/GenBank/DDBJ whole genome shotgun (WGS) entry which is preliminary data.</text>
</comment>
<sequence>MFRTVAALAAVFSLLVSGTPASASPTGIDGTVTSAATGLPMKGIQVIAKTPDGGWVRDGFTNADGKFDIPLTAGRQYRIFAHASEHEEHLSEPVTAPGSVSIAMKPFTYGSVRGTYLRKPGEPIANVGVRLTDLNGNDVKDSTTTAADGTFRFDHVRTGERKLRFYFPEWSDHWSEQLTVRDGEETVVEQVARPMGSAEVTIRDRTTSEPMANVRVDKEGPNGGGIGKTTDAQGKVRFENLLTGKWRFLIQPPTGYLYETIEDVEVKADETAVATGTLQHEAVFELTFTDAATGAPVDGCYVTVEPRQRNVVPNGPGTCSTDGTGKLRVTGQWPATQRLFAFPRTSTTHGSQWVGANGGTGDVEQAQWFDTVSGQTTPVQVKFDGAGTISGSVVDDESGAAVSGLCPSVTPSHYYVSRGRNVKCTYTEGRYEISGLGPYAWKVQFPSEYGDHAWQWSGGAADRFGATPVQVTPGGTATVDARLKKPGRISGKLVNATRPFEYTTVLAVNPVTGDYAGPSASRNSKYEYWMKGYATQDVQLQFHGNFEDEIQIHPDLVHVQEGQETSGVDLQVR</sequence>
<evidence type="ECO:0000313" key="6">
    <source>
        <dbReference type="Proteomes" id="UP001285352"/>
    </source>
</evidence>
<evidence type="ECO:0000256" key="1">
    <source>
        <dbReference type="ARBA" id="ARBA00000548"/>
    </source>
</evidence>
<dbReference type="InterPro" id="IPR013783">
    <property type="entry name" value="Ig-like_fold"/>
</dbReference>
<reference evidence="5 6" key="1">
    <citation type="submission" date="2023-11" db="EMBL/GenBank/DDBJ databases">
        <title>Lentzea sokolovensis, sp. nov., Lentzea kristufkii, sp. nov., and Lentzea miocenensis, sp. nov., rare actinobacteria from Sokolov Coal Basin, Miocene lacustrine sediment, Czech Republic.</title>
        <authorList>
            <person name="Lara A."/>
            <person name="Kotroba L."/>
            <person name="Nouioui I."/>
            <person name="Neumann-Schaal M."/>
            <person name="Mast Y."/>
            <person name="Chronakova A."/>
        </authorList>
    </citation>
    <scope>NUCLEOTIDE SEQUENCE [LARGE SCALE GENOMIC DNA]</scope>
    <source>
        <strain evidence="5 6">BCCO 10_0061</strain>
    </source>
</reference>
<dbReference type="Proteomes" id="UP001285352">
    <property type="component" value="Unassembled WGS sequence"/>
</dbReference>